<organism evidence="1">
    <name type="scientific">marine metagenome</name>
    <dbReference type="NCBI Taxonomy" id="408172"/>
    <lineage>
        <taxon>unclassified sequences</taxon>
        <taxon>metagenomes</taxon>
        <taxon>ecological metagenomes</taxon>
    </lineage>
</organism>
<proteinExistence type="predicted"/>
<protein>
    <submittedName>
        <fullName evidence="1">Uncharacterized protein</fullName>
    </submittedName>
</protein>
<dbReference type="EMBL" id="UINC01082013">
    <property type="protein sequence ID" value="SVC26393.1"/>
    <property type="molecule type" value="Genomic_DNA"/>
</dbReference>
<sequence>MTNNTRENKMLTVTFTIDFTKMLTESVSRDDLLEWAKGKTILKIIPE</sequence>
<dbReference type="AlphaFoldDB" id="A0A382KSC3"/>
<name>A0A382KSC3_9ZZZZ</name>
<reference evidence="1" key="1">
    <citation type="submission" date="2018-05" db="EMBL/GenBank/DDBJ databases">
        <authorList>
            <person name="Lanie J.A."/>
            <person name="Ng W.-L."/>
            <person name="Kazmierczak K.M."/>
            <person name="Andrzejewski T.M."/>
            <person name="Davidsen T.M."/>
            <person name="Wayne K.J."/>
            <person name="Tettelin H."/>
            <person name="Glass J.I."/>
            <person name="Rusch D."/>
            <person name="Podicherti R."/>
            <person name="Tsui H.-C.T."/>
            <person name="Winkler M.E."/>
        </authorList>
    </citation>
    <scope>NUCLEOTIDE SEQUENCE</scope>
</reference>
<gene>
    <name evidence="1" type="ORF">METZ01_LOCUS279247</name>
</gene>
<accession>A0A382KSC3</accession>
<evidence type="ECO:0000313" key="1">
    <source>
        <dbReference type="EMBL" id="SVC26393.1"/>
    </source>
</evidence>